<dbReference type="Pfam" id="PF00702">
    <property type="entry name" value="Hydrolase"/>
    <property type="match status" value="1"/>
</dbReference>
<name>A0A0M3K381_ANISI</name>
<gene>
    <name evidence="13" type="ORF">ASIM_LOCUS14827</name>
</gene>
<evidence type="ECO:0000313" key="14">
    <source>
        <dbReference type="Proteomes" id="UP000267096"/>
    </source>
</evidence>
<comment type="cofactor">
    <cofactor evidence="1">
        <name>Mg(2+)</name>
        <dbReference type="ChEBI" id="CHEBI:18420"/>
    </cofactor>
</comment>
<dbReference type="NCBIfam" id="TIGR00338">
    <property type="entry name" value="serB"/>
    <property type="match status" value="1"/>
</dbReference>
<dbReference type="Gene3D" id="1.10.150.210">
    <property type="entry name" value="Phosphoserine phosphatase, domain 2"/>
    <property type="match status" value="1"/>
</dbReference>
<dbReference type="EMBL" id="UYRR01031950">
    <property type="protein sequence ID" value="VDK53459.1"/>
    <property type="molecule type" value="Genomic_DNA"/>
</dbReference>
<dbReference type="WBParaSite" id="ASIM_0001541801-mRNA-1">
    <property type="protein sequence ID" value="ASIM_0001541801-mRNA-1"/>
    <property type="gene ID" value="ASIM_0001541801"/>
</dbReference>
<dbReference type="Proteomes" id="UP000267096">
    <property type="component" value="Unassembled WGS sequence"/>
</dbReference>
<dbReference type="GO" id="GO:0006564">
    <property type="term" value="P:L-serine biosynthetic process"/>
    <property type="evidence" value="ECO:0007669"/>
    <property type="project" value="UniProtKB-KW"/>
</dbReference>
<evidence type="ECO:0000256" key="4">
    <source>
        <dbReference type="ARBA" id="ARBA00012640"/>
    </source>
</evidence>
<reference evidence="13 14" key="2">
    <citation type="submission" date="2018-11" db="EMBL/GenBank/DDBJ databases">
        <authorList>
            <consortium name="Pathogen Informatics"/>
        </authorList>
    </citation>
    <scope>NUCLEOTIDE SEQUENCE [LARGE SCALE GENOMIC DNA]</scope>
</reference>
<dbReference type="InterPro" id="IPR036412">
    <property type="entry name" value="HAD-like_sf"/>
</dbReference>
<evidence type="ECO:0000313" key="15">
    <source>
        <dbReference type="WBParaSite" id="ASIM_0001541801-mRNA-1"/>
    </source>
</evidence>
<evidence type="ECO:0000256" key="7">
    <source>
        <dbReference type="ARBA" id="ARBA00022723"/>
    </source>
</evidence>
<evidence type="ECO:0000256" key="10">
    <source>
        <dbReference type="ARBA" id="ARBA00023299"/>
    </source>
</evidence>
<dbReference type="InterPro" id="IPR004469">
    <property type="entry name" value="PSP"/>
</dbReference>
<dbReference type="UniPathway" id="UPA00135">
    <property type="reaction ID" value="UER00198"/>
</dbReference>
<dbReference type="NCBIfam" id="TIGR01488">
    <property type="entry name" value="HAD-SF-IB"/>
    <property type="match status" value="1"/>
</dbReference>
<evidence type="ECO:0000256" key="9">
    <source>
        <dbReference type="ARBA" id="ARBA00022842"/>
    </source>
</evidence>
<evidence type="ECO:0000256" key="11">
    <source>
        <dbReference type="ARBA" id="ARBA00031693"/>
    </source>
</evidence>
<keyword evidence="10" id="KW-0718">Serine biosynthesis</keyword>
<evidence type="ECO:0000256" key="8">
    <source>
        <dbReference type="ARBA" id="ARBA00022801"/>
    </source>
</evidence>
<dbReference type="EC" id="3.1.3.3" evidence="4"/>
<evidence type="ECO:0000313" key="13">
    <source>
        <dbReference type="EMBL" id="VDK53459.1"/>
    </source>
</evidence>
<reference evidence="15" key="1">
    <citation type="submission" date="2017-02" db="UniProtKB">
        <authorList>
            <consortium name="WormBaseParasite"/>
        </authorList>
    </citation>
    <scope>IDENTIFICATION</scope>
</reference>
<dbReference type="OrthoDB" id="27226at2759"/>
<dbReference type="AlphaFoldDB" id="A0A0M3K381"/>
<dbReference type="Gene3D" id="3.40.50.1000">
    <property type="entry name" value="HAD superfamily/HAD-like"/>
    <property type="match status" value="1"/>
</dbReference>
<feature type="active site" description="Nucleophile" evidence="12">
    <location>
        <position position="88"/>
    </location>
</feature>
<keyword evidence="7" id="KW-0479">Metal-binding</keyword>
<keyword evidence="6" id="KW-0028">Amino-acid biosynthesis</keyword>
<evidence type="ECO:0000256" key="3">
    <source>
        <dbReference type="ARBA" id="ARBA00009184"/>
    </source>
</evidence>
<evidence type="ECO:0000256" key="12">
    <source>
        <dbReference type="PIRSR" id="PIRSR604469-1"/>
    </source>
</evidence>
<dbReference type="SUPFAM" id="SSF56784">
    <property type="entry name" value="HAD-like"/>
    <property type="match status" value="1"/>
</dbReference>
<evidence type="ECO:0000256" key="6">
    <source>
        <dbReference type="ARBA" id="ARBA00022605"/>
    </source>
</evidence>
<feature type="active site" description="Proton donor" evidence="12">
    <location>
        <position position="90"/>
    </location>
</feature>
<dbReference type="InterPro" id="IPR050582">
    <property type="entry name" value="HAD-like_SerB"/>
</dbReference>
<comment type="similarity">
    <text evidence="3">Belongs to the HAD-like hydrolase superfamily. SerB family.</text>
</comment>
<dbReference type="GO" id="GO:0000287">
    <property type="term" value="F:magnesium ion binding"/>
    <property type="evidence" value="ECO:0007669"/>
    <property type="project" value="TreeGrafter"/>
</dbReference>
<dbReference type="CDD" id="cd04309">
    <property type="entry name" value="HAD_PSP_eu"/>
    <property type="match status" value="1"/>
</dbReference>
<proteinExistence type="inferred from homology"/>
<comment type="pathway">
    <text evidence="2">Amino-acid biosynthesis; L-serine biosynthesis; L-serine from 3-phospho-D-glycerate: step 3/3.</text>
</comment>
<evidence type="ECO:0000256" key="2">
    <source>
        <dbReference type="ARBA" id="ARBA00005135"/>
    </source>
</evidence>
<organism evidence="15">
    <name type="scientific">Anisakis simplex</name>
    <name type="common">Herring worm</name>
    <dbReference type="NCBI Taxonomy" id="6269"/>
    <lineage>
        <taxon>Eukaryota</taxon>
        <taxon>Metazoa</taxon>
        <taxon>Ecdysozoa</taxon>
        <taxon>Nematoda</taxon>
        <taxon>Chromadorea</taxon>
        <taxon>Rhabditida</taxon>
        <taxon>Spirurina</taxon>
        <taxon>Ascaridomorpha</taxon>
        <taxon>Ascaridoidea</taxon>
        <taxon>Anisakidae</taxon>
        <taxon>Anisakis</taxon>
        <taxon>Anisakis simplex complex</taxon>
    </lineage>
</organism>
<accession>A0A0M3K381</accession>
<keyword evidence="8" id="KW-0378">Hydrolase</keyword>
<keyword evidence="9" id="KW-0460">Magnesium</keyword>
<dbReference type="GO" id="GO:0005737">
    <property type="term" value="C:cytoplasm"/>
    <property type="evidence" value="ECO:0007669"/>
    <property type="project" value="TreeGrafter"/>
</dbReference>
<evidence type="ECO:0000256" key="5">
    <source>
        <dbReference type="ARBA" id="ARBA00015196"/>
    </source>
</evidence>
<protein>
    <recommendedName>
        <fullName evidence="5">Phosphoserine phosphatase</fullName>
        <ecNumber evidence="4">3.1.3.3</ecNumber>
    </recommendedName>
    <alternativeName>
        <fullName evidence="11">O-phosphoserine phosphohydrolase</fullName>
    </alternativeName>
</protein>
<dbReference type="InterPro" id="IPR023214">
    <property type="entry name" value="HAD_sf"/>
</dbReference>
<dbReference type="PANTHER" id="PTHR43344">
    <property type="entry name" value="PHOSPHOSERINE PHOSPHATASE"/>
    <property type="match status" value="1"/>
</dbReference>
<evidence type="ECO:0000256" key="1">
    <source>
        <dbReference type="ARBA" id="ARBA00001946"/>
    </source>
</evidence>
<dbReference type="PANTHER" id="PTHR43344:SF2">
    <property type="entry name" value="PHOSPHOSERINE PHOSPHATASE"/>
    <property type="match status" value="1"/>
</dbReference>
<sequence>MNYRTPFLTMFFTISISSPFSVPFSLLINSTAQSSAITSTMGPGILQQNQLPSSAARTSFSLVNDKNELERENTAKRIWQNADAVCFDVDSTICQDELIDELAAFLGVGEEIAKCTQIAMNGSMTFRESLTKRLNIMRPTLKQVEAFARKHPPRVTPGIVELVAELRRRQVDVYIVSGGFRPLIMPIARLLRIPRENVFGNEILFDRNGAYAGFDTNELTSDSGSKTVGKAGVCGLLKRRMGYENLVMIGDGATDMEASPPADTFIGFAGNQVRDSVRKGAPWLVYDFDTLRRQLL</sequence>
<dbReference type="GO" id="GO:0036424">
    <property type="term" value="F:L-phosphoserine phosphatase activity"/>
    <property type="evidence" value="ECO:0007669"/>
    <property type="project" value="InterPro"/>
</dbReference>
<keyword evidence="14" id="KW-1185">Reference proteome</keyword>